<gene>
    <name evidence="2" type="ORF">MAIT1_04190</name>
</gene>
<sequence length="243" mass="27308">MEAGLSAMEAAQSRIEQDLQQQDVAAQQRQAMSQETAPAKRVEPPAPVSKSIQSTLAHSSPPLSQHARVAPTPRHTPKPPEQRQAASSQEKRERRVAQNSVSQRQPTRSASRDNETAEIARKVEINRRDSAQLARQLRAAMAQGNGPVVEKLLTQLRQTRGPDHPFLLKSEAFWAIKQKHYPAAEASLKRILAKTPDDLEAGVNLAIVEMRTKRMEQAKERLSNLQRAYPDNAQVRSMMRYFR</sequence>
<dbReference type="Pfam" id="PF14559">
    <property type="entry name" value="TPR_19"/>
    <property type="match status" value="1"/>
</dbReference>
<accession>A0A1Y2K5L9</accession>
<evidence type="ECO:0000256" key="1">
    <source>
        <dbReference type="SAM" id="MobiDB-lite"/>
    </source>
</evidence>
<comment type="caution">
    <text evidence="2">The sequence shown here is derived from an EMBL/GenBank/DDBJ whole genome shotgun (WGS) entry which is preliminary data.</text>
</comment>
<dbReference type="AlphaFoldDB" id="A0A1Y2K5L9"/>
<dbReference type="Proteomes" id="UP000194003">
    <property type="component" value="Unassembled WGS sequence"/>
</dbReference>
<dbReference type="Gene3D" id="1.25.40.10">
    <property type="entry name" value="Tetratricopeptide repeat domain"/>
    <property type="match status" value="1"/>
</dbReference>
<feature type="compositionally biased region" description="Polar residues" evidence="1">
    <location>
        <begin position="97"/>
        <end position="109"/>
    </location>
</feature>
<dbReference type="STRING" id="1434232.MAIT1_04190"/>
<dbReference type="InterPro" id="IPR011990">
    <property type="entry name" value="TPR-like_helical_dom_sf"/>
</dbReference>
<feature type="compositionally biased region" description="Polar residues" evidence="1">
    <location>
        <begin position="50"/>
        <end position="63"/>
    </location>
</feature>
<organism evidence="2 3">
    <name type="scientific">Magnetofaba australis IT-1</name>
    <dbReference type="NCBI Taxonomy" id="1434232"/>
    <lineage>
        <taxon>Bacteria</taxon>
        <taxon>Pseudomonadati</taxon>
        <taxon>Pseudomonadota</taxon>
        <taxon>Magnetococcia</taxon>
        <taxon>Magnetococcales</taxon>
        <taxon>Magnetococcaceae</taxon>
        <taxon>Magnetofaba</taxon>
    </lineage>
</organism>
<feature type="region of interest" description="Disordered" evidence="1">
    <location>
        <begin position="1"/>
        <end position="123"/>
    </location>
</feature>
<feature type="compositionally biased region" description="Low complexity" evidence="1">
    <location>
        <begin position="18"/>
        <end position="31"/>
    </location>
</feature>
<reference evidence="2 3" key="1">
    <citation type="journal article" date="2016" name="BMC Genomics">
        <title>Combined genomic and structural analyses of a cultured magnetotactic bacterium reveals its niche adaptation to a dynamic environment.</title>
        <authorList>
            <person name="Araujo A.C."/>
            <person name="Morillo V."/>
            <person name="Cypriano J."/>
            <person name="Teixeira L.C."/>
            <person name="Leao P."/>
            <person name="Lyra S."/>
            <person name="Almeida L.G."/>
            <person name="Bazylinski D.A."/>
            <person name="Vasconcellos A.T."/>
            <person name="Abreu F."/>
            <person name="Lins U."/>
        </authorList>
    </citation>
    <scope>NUCLEOTIDE SEQUENCE [LARGE SCALE GENOMIC DNA]</scope>
    <source>
        <strain evidence="2 3">IT-1</strain>
    </source>
</reference>
<name>A0A1Y2K5L9_9PROT</name>
<dbReference type="SUPFAM" id="SSF48452">
    <property type="entry name" value="TPR-like"/>
    <property type="match status" value="1"/>
</dbReference>
<feature type="compositionally biased region" description="Basic and acidic residues" evidence="1">
    <location>
        <begin position="110"/>
        <end position="123"/>
    </location>
</feature>
<dbReference type="EMBL" id="LVJN01000019">
    <property type="protein sequence ID" value="OSM04314.1"/>
    <property type="molecule type" value="Genomic_DNA"/>
</dbReference>
<keyword evidence="3" id="KW-1185">Reference proteome</keyword>
<evidence type="ECO:0000313" key="3">
    <source>
        <dbReference type="Proteomes" id="UP000194003"/>
    </source>
</evidence>
<proteinExistence type="predicted"/>
<protein>
    <submittedName>
        <fullName evidence="2">Putative fimbrial assembly protein pilC</fullName>
    </submittedName>
</protein>
<evidence type="ECO:0000313" key="2">
    <source>
        <dbReference type="EMBL" id="OSM04314.1"/>
    </source>
</evidence>